<comment type="caution">
    <text evidence="3">The sequence shown here is derived from an EMBL/GenBank/DDBJ whole genome shotgun (WGS) entry which is preliminary data.</text>
</comment>
<feature type="transmembrane region" description="Helical" evidence="2">
    <location>
        <begin position="75"/>
        <end position="92"/>
    </location>
</feature>
<evidence type="ECO:0000313" key="3">
    <source>
        <dbReference type="EMBL" id="CAG8649809.1"/>
    </source>
</evidence>
<feature type="region of interest" description="Disordered" evidence="1">
    <location>
        <begin position="204"/>
        <end position="226"/>
    </location>
</feature>
<feature type="compositionally biased region" description="Low complexity" evidence="1">
    <location>
        <begin position="204"/>
        <end position="215"/>
    </location>
</feature>
<reference evidence="3" key="1">
    <citation type="submission" date="2021-06" db="EMBL/GenBank/DDBJ databases">
        <authorList>
            <person name="Kallberg Y."/>
            <person name="Tangrot J."/>
            <person name="Rosling A."/>
        </authorList>
    </citation>
    <scope>NUCLEOTIDE SEQUENCE</scope>
    <source>
        <strain evidence="3">MT106</strain>
    </source>
</reference>
<organism evidence="3 4">
    <name type="scientific">Ambispora gerdemannii</name>
    <dbReference type="NCBI Taxonomy" id="144530"/>
    <lineage>
        <taxon>Eukaryota</taxon>
        <taxon>Fungi</taxon>
        <taxon>Fungi incertae sedis</taxon>
        <taxon>Mucoromycota</taxon>
        <taxon>Glomeromycotina</taxon>
        <taxon>Glomeromycetes</taxon>
        <taxon>Archaeosporales</taxon>
        <taxon>Ambisporaceae</taxon>
        <taxon>Ambispora</taxon>
    </lineage>
</organism>
<dbReference type="EMBL" id="CAJVPL010004642">
    <property type="protein sequence ID" value="CAG8649809.1"/>
    <property type="molecule type" value="Genomic_DNA"/>
</dbReference>
<keyword evidence="2" id="KW-1133">Transmembrane helix</keyword>
<evidence type="ECO:0000256" key="2">
    <source>
        <dbReference type="SAM" id="Phobius"/>
    </source>
</evidence>
<evidence type="ECO:0000256" key="1">
    <source>
        <dbReference type="SAM" id="MobiDB-lite"/>
    </source>
</evidence>
<evidence type="ECO:0000313" key="4">
    <source>
        <dbReference type="Proteomes" id="UP000789831"/>
    </source>
</evidence>
<accession>A0A9N9DVH4</accession>
<keyword evidence="4" id="KW-1185">Reference proteome</keyword>
<gene>
    <name evidence="3" type="ORF">AGERDE_LOCUS11355</name>
</gene>
<keyword evidence="2" id="KW-0812">Transmembrane</keyword>
<feature type="compositionally biased region" description="Polar residues" evidence="1">
    <location>
        <begin position="216"/>
        <end position="226"/>
    </location>
</feature>
<sequence length="226" mass="25486">VPIRLGTIILASILLVSSVINAYVVIGHTQMWGRQIDDTLRAFFGAIYCIVAVASLFGLIGSFSSRRSVRLFSRILWFLLIAHITIDVVQVIEMHKHRDDRIADCVGNVTVAVNEKVDNINNSTANITLVNGATNSTTNKVKDKIEKNTHESCQRWVDIEIWAISIWYGIINLLLLYFCNVAARFSRQLESEYRHHQLRDHTRSAVSRSSLSSSLNYQPTNVKGKS</sequence>
<feature type="non-terminal residue" evidence="3">
    <location>
        <position position="1"/>
    </location>
</feature>
<name>A0A9N9DVH4_9GLOM</name>
<feature type="transmembrane region" description="Helical" evidence="2">
    <location>
        <begin position="42"/>
        <end position="63"/>
    </location>
</feature>
<dbReference type="Proteomes" id="UP000789831">
    <property type="component" value="Unassembled WGS sequence"/>
</dbReference>
<dbReference type="OrthoDB" id="2239528at2759"/>
<dbReference type="AlphaFoldDB" id="A0A9N9DVH4"/>
<proteinExistence type="predicted"/>
<protein>
    <submittedName>
        <fullName evidence="3">11332_t:CDS:1</fullName>
    </submittedName>
</protein>
<keyword evidence="2" id="KW-0472">Membrane</keyword>
<feature type="transmembrane region" description="Helical" evidence="2">
    <location>
        <begin position="161"/>
        <end position="183"/>
    </location>
</feature>